<keyword evidence="12" id="KW-1185">Reference proteome</keyword>
<keyword evidence="6 9" id="KW-1133">Transmembrane helix</keyword>
<dbReference type="InterPro" id="IPR007387">
    <property type="entry name" value="TRAP_DctQ"/>
</dbReference>
<evidence type="ECO:0000256" key="7">
    <source>
        <dbReference type="ARBA" id="ARBA00023136"/>
    </source>
</evidence>
<dbReference type="InterPro" id="IPR055348">
    <property type="entry name" value="DctQ"/>
</dbReference>
<keyword evidence="5 9" id="KW-0812">Transmembrane</keyword>
<evidence type="ECO:0000259" key="10">
    <source>
        <dbReference type="Pfam" id="PF04290"/>
    </source>
</evidence>
<keyword evidence="7 9" id="KW-0472">Membrane</keyword>
<accession>D5V4P0</accession>
<protein>
    <submittedName>
        <fullName evidence="11">Tripartite ATP-independent periplasmic transporter DctQ component</fullName>
    </submittedName>
</protein>
<name>D5V4P0_ARCNC</name>
<dbReference type="HOGENOM" id="CLU_086356_1_0_7"/>
<comment type="similarity">
    <text evidence="8">Belongs to the TRAP transporter small permease family.</text>
</comment>
<dbReference type="Pfam" id="PF04290">
    <property type="entry name" value="DctQ"/>
    <property type="match status" value="1"/>
</dbReference>
<evidence type="ECO:0000256" key="1">
    <source>
        <dbReference type="ARBA" id="ARBA00004429"/>
    </source>
</evidence>
<dbReference type="STRING" id="572480.Arnit_1287"/>
<evidence type="ECO:0000256" key="5">
    <source>
        <dbReference type="ARBA" id="ARBA00022692"/>
    </source>
</evidence>
<feature type="transmembrane region" description="Helical" evidence="9">
    <location>
        <begin position="133"/>
        <end position="151"/>
    </location>
</feature>
<keyword evidence="2" id="KW-0813">Transport</keyword>
<evidence type="ECO:0000256" key="3">
    <source>
        <dbReference type="ARBA" id="ARBA00022475"/>
    </source>
</evidence>
<dbReference type="RefSeq" id="WP_013135090.1">
    <property type="nucleotide sequence ID" value="NC_014166.1"/>
</dbReference>
<evidence type="ECO:0000313" key="11">
    <source>
        <dbReference type="EMBL" id="ADG92945.1"/>
    </source>
</evidence>
<comment type="subcellular location">
    <subcellularLocation>
        <location evidence="1">Cell inner membrane</location>
        <topology evidence="1">Multi-pass membrane protein</topology>
    </subcellularLocation>
</comment>
<dbReference type="Proteomes" id="UP000000939">
    <property type="component" value="Chromosome"/>
</dbReference>
<evidence type="ECO:0000313" key="12">
    <source>
        <dbReference type="Proteomes" id="UP000000939"/>
    </source>
</evidence>
<reference evidence="11 12" key="1">
    <citation type="journal article" date="2010" name="Stand. Genomic Sci.">
        <title>Complete genome sequence of Arcobacter nitrofigilis type strain (CI).</title>
        <authorList>
            <person name="Pati A."/>
            <person name="Gronow S."/>
            <person name="Lapidus A."/>
            <person name="Copeland A."/>
            <person name="Glavina Del Rio T."/>
            <person name="Nolan M."/>
            <person name="Lucas S."/>
            <person name="Tice H."/>
            <person name="Cheng J.F."/>
            <person name="Han C."/>
            <person name="Chertkov O."/>
            <person name="Bruce D."/>
            <person name="Tapia R."/>
            <person name="Goodwin L."/>
            <person name="Pitluck S."/>
            <person name="Liolios K."/>
            <person name="Ivanova N."/>
            <person name="Mavromatis K."/>
            <person name="Chen A."/>
            <person name="Palaniappan K."/>
            <person name="Land M."/>
            <person name="Hauser L."/>
            <person name="Chang Y.J."/>
            <person name="Jeffries C.D."/>
            <person name="Detter J.C."/>
            <person name="Rohde M."/>
            <person name="Goker M."/>
            <person name="Bristow J."/>
            <person name="Eisen J.A."/>
            <person name="Markowitz V."/>
            <person name="Hugenholtz P."/>
            <person name="Klenk H.P."/>
            <person name="Kyrpides N.C."/>
        </authorList>
    </citation>
    <scope>NUCLEOTIDE SEQUENCE [LARGE SCALE GENOMIC DNA]</scope>
    <source>
        <strain evidence="12">ATCC 33309 / DSM 7299 / CCUG 15893 / LMG 7604 / NCTC 12251 / CI</strain>
    </source>
</reference>
<feature type="domain" description="Tripartite ATP-independent periplasmic transporters DctQ component" evidence="10">
    <location>
        <begin position="24"/>
        <end position="154"/>
    </location>
</feature>
<dbReference type="AlphaFoldDB" id="D5V4P0"/>
<evidence type="ECO:0000256" key="2">
    <source>
        <dbReference type="ARBA" id="ARBA00022448"/>
    </source>
</evidence>
<keyword evidence="3" id="KW-1003">Cell membrane</keyword>
<dbReference type="GO" id="GO:0005886">
    <property type="term" value="C:plasma membrane"/>
    <property type="evidence" value="ECO:0007669"/>
    <property type="project" value="UniProtKB-SubCell"/>
</dbReference>
<proteinExistence type="inferred from homology"/>
<evidence type="ECO:0000256" key="6">
    <source>
        <dbReference type="ARBA" id="ARBA00022989"/>
    </source>
</evidence>
<dbReference type="eggNOG" id="COG4665">
    <property type="taxonomic scope" value="Bacteria"/>
</dbReference>
<sequence length="178" mass="20412" precursor="true">MIEKLKKSSEYFVYICGILLFAAVFLTSIDVILRKFFLISFGGTDELAGYALGICISWSLAYVLFEKMHIRIDIIYNKVSKRVQNFFDVIAMGFTLAFIGLLVYFSSDVFYTSFIKNSTANTPLGTPLWIPQFFWLFGYVFFLIVVAILFFKSLKTLISNKSNGYSNVKKEEHDISID</sequence>
<keyword evidence="4" id="KW-0997">Cell inner membrane</keyword>
<gene>
    <name evidence="11" type="ordered locus">Arnit_1287</name>
</gene>
<dbReference type="OrthoDB" id="9795655at2"/>
<feature type="transmembrane region" description="Helical" evidence="9">
    <location>
        <begin position="47"/>
        <end position="65"/>
    </location>
</feature>
<evidence type="ECO:0000256" key="4">
    <source>
        <dbReference type="ARBA" id="ARBA00022519"/>
    </source>
</evidence>
<feature type="transmembrane region" description="Helical" evidence="9">
    <location>
        <begin position="12"/>
        <end position="32"/>
    </location>
</feature>
<dbReference type="PANTHER" id="PTHR35011">
    <property type="entry name" value="2,3-DIKETO-L-GULONATE TRAP TRANSPORTER SMALL PERMEASE PROTEIN YIAM"/>
    <property type="match status" value="1"/>
</dbReference>
<feature type="transmembrane region" description="Helical" evidence="9">
    <location>
        <begin position="86"/>
        <end position="105"/>
    </location>
</feature>
<evidence type="ECO:0000256" key="9">
    <source>
        <dbReference type="SAM" id="Phobius"/>
    </source>
</evidence>
<organism evidence="11 12">
    <name type="scientific">Arcobacter nitrofigilis (strain ATCC 33309 / DSM 7299 / CCUG 15893 / LMG 7604 / NCTC 12251 / CI)</name>
    <name type="common">Campylobacter nitrofigilis</name>
    <dbReference type="NCBI Taxonomy" id="572480"/>
    <lineage>
        <taxon>Bacteria</taxon>
        <taxon>Pseudomonadati</taxon>
        <taxon>Campylobacterota</taxon>
        <taxon>Epsilonproteobacteria</taxon>
        <taxon>Campylobacterales</taxon>
        <taxon>Arcobacteraceae</taxon>
        <taxon>Arcobacter</taxon>
    </lineage>
</organism>
<evidence type="ECO:0000256" key="8">
    <source>
        <dbReference type="ARBA" id="ARBA00038436"/>
    </source>
</evidence>
<dbReference type="KEGG" id="ant:Arnit_1287"/>
<dbReference type="EMBL" id="CP001999">
    <property type="protein sequence ID" value="ADG92945.1"/>
    <property type="molecule type" value="Genomic_DNA"/>
</dbReference>